<dbReference type="Gene3D" id="1.10.10.10">
    <property type="entry name" value="Winged helix-like DNA-binding domain superfamily/Winged helix DNA-binding domain"/>
    <property type="match status" value="1"/>
</dbReference>
<dbReference type="GO" id="GO:0003700">
    <property type="term" value="F:DNA-binding transcription factor activity"/>
    <property type="evidence" value="ECO:0007669"/>
    <property type="project" value="InterPro"/>
</dbReference>
<evidence type="ECO:0000256" key="2">
    <source>
        <dbReference type="ARBA" id="ARBA00023125"/>
    </source>
</evidence>
<dbReference type="SMART" id="SM00345">
    <property type="entry name" value="HTH_GNTR"/>
    <property type="match status" value="1"/>
</dbReference>
<keyword evidence="3" id="KW-0804">Transcription</keyword>
<dbReference type="OrthoDB" id="3172099at2"/>
<feature type="domain" description="HTH gntR-type" evidence="4">
    <location>
        <begin position="8"/>
        <end position="76"/>
    </location>
</feature>
<sequence>MFEAIARTSASAAVFDQISARVLSGELAPGDDLPSERRLAEAFGVSRPAIREAIQKLSQAGLVEVRQGDATSVRDYRANAGPELLPQLLLRQGEPDVAVALSVVEARQIVGVKVAELAAQRVTPDQAAQLHSAANAMSQNADSVDLQFRALRFWDVVVDSADSIAFRLIFNSLRSAYEPMITVLAPVMEAEVSNADAYHQLAAAIAANDHQLAGTRAEALLSAGTLALSSVLNSIKDAR</sequence>
<evidence type="ECO:0000256" key="1">
    <source>
        <dbReference type="ARBA" id="ARBA00023015"/>
    </source>
</evidence>
<dbReference type="InterPro" id="IPR036390">
    <property type="entry name" value="WH_DNA-bd_sf"/>
</dbReference>
<dbReference type="SUPFAM" id="SSF46785">
    <property type="entry name" value="Winged helix' DNA-binding domain"/>
    <property type="match status" value="1"/>
</dbReference>
<dbReference type="Gene3D" id="1.20.120.530">
    <property type="entry name" value="GntR ligand-binding domain-like"/>
    <property type="match status" value="1"/>
</dbReference>
<dbReference type="InterPro" id="IPR008920">
    <property type="entry name" value="TF_FadR/GntR_C"/>
</dbReference>
<dbReference type="EMBL" id="JACHWS010000003">
    <property type="protein sequence ID" value="MBB3038587.1"/>
    <property type="molecule type" value="Genomic_DNA"/>
</dbReference>
<comment type="caution">
    <text evidence="5">The sequence shown here is derived from an EMBL/GenBank/DDBJ whole genome shotgun (WGS) entry which is preliminary data.</text>
</comment>
<name>A0A839RQB5_9ACTN</name>
<dbReference type="SUPFAM" id="SSF48008">
    <property type="entry name" value="GntR ligand-binding domain-like"/>
    <property type="match status" value="1"/>
</dbReference>
<dbReference type="PANTHER" id="PTHR43537">
    <property type="entry name" value="TRANSCRIPTIONAL REGULATOR, GNTR FAMILY"/>
    <property type="match status" value="1"/>
</dbReference>
<keyword evidence="2 5" id="KW-0238">DNA-binding</keyword>
<keyword evidence="1" id="KW-0805">Transcription regulation</keyword>
<dbReference type="Pfam" id="PF07729">
    <property type="entry name" value="FCD"/>
    <property type="match status" value="1"/>
</dbReference>
<dbReference type="PROSITE" id="PS50949">
    <property type="entry name" value="HTH_GNTR"/>
    <property type="match status" value="1"/>
</dbReference>
<dbReference type="RefSeq" id="WP_064440505.1">
    <property type="nucleotide sequence ID" value="NZ_BDDI01000008.1"/>
</dbReference>
<evidence type="ECO:0000259" key="4">
    <source>
        <dbReference type="PROSITE" id="PS50949"/>
    </source>
</evidence>
<proteinExistence type="predicted"/>
<dbReference type="CDD" id="cd07377">
    <property type="entry name" value="WHTH_GntR"/>
    <property type="match status" value="1"/>
</dbReference>
<organism evidence="5 6">
    <name type="scientific">Hoyosella altamirensis</name>
    <dbReference type="NCBI Taxonomy" id="616997"/>
    <lineage>
        <taxon>Bacteria</taxon>
        <taxon>Bacillati</taxon>
        <taxon>Actinomycetota</taxon>
        <taxon>Actinomycetes</taxon>
        <taxon>Mycobacteriales</taxon>
        <taxon>Hoyosellaceae</taxon>
        <taxon>Hoyosella</taxon>
    </lineage>
</organism>
<evidence type="ECO:0000256" key="3">
    <source>
        <dbReference type="ARBA" id="ARBA00023163"/>
    </source>
</evidence>
<dbReference type="InterPro" id="IPR011711">
    <property type="entry name" value="GntR_C"/>
</dbReference>
<accession>A0A839RQB5</accession>
<evidence type="ECO:0000313" key="6">
    <source>
        <dbReference type="Proteomes" id="UP000567922"/>
    </source>
</evidence>
<dbReference type="PANTHER" id="PTHR43537:SF24">
    <property type="entry name" value="GLUCONATE OPERON TRANSCRIPTIONAL REPRESSOR"/>
    <property type="match status" value="1"/>
</dbReference>
<gene>
    <name evidence="5" type="ORF">FHU29_003056</name>
</gene>
<dbReference type="SMART" id="SM00895">
    <property type="entry name" value="FCD"/>
    <property type="match status" value="1"/>
</dbReference>
<protein>
    <submittedName>
        <fullName evidence="5">DNA-binding FadR family transcriptional regulator</fullName>
    </submittedName>
</protein>
<dbReference type="PRINTS" id="PR00035">
    <property type="entry name" value="HTHGNTR"/>
</dbReference>
<evidence type="ECO:0000313" key="5">
    <source>
        <dbReference type="EMBL" id="MBB3038587.1"/>
    </source>
</evidence>
<dbReference type="AlphaFoldDB" id="A0A839RQB5"/>
<keyword evidence="6" id="KW-1185">Reference proteome</keyword>
<dbReference type="GO" id="GO:0003677">
    <property type="term" value="F:DNA binding"/>
    <property type="evidence" value="ECO:0007669"/>
    <property type="project" value="UniProtKB-KW"/>
</dbReference>
<reference evidence="5 6" key="1">
    <citation type="submission" date="2020-08" db="EMBL/GenBank/DDBJ databases">
        <title>Sequencing the genomes of 1000 actinobacteria strains.</title>
        <authorList>
            <person name="Klenk H.-P."/>
        </authorList>
    </citation>
    <scope>NUCLEOTIDE SEQUENCE [LARGE SCALE GENOMIC DNA]</scope>
    <source>
        <strain evidence="5 6">DSM 45258</strain>
    </source>
</reference>
<dbReference type="InterPro" id="IPR036388">
    <property type="entry name" value="WH-like_DNA-bd_sf"/>
</dbReference>
<dbReference type="Proteomes" id="UP000567922">
    <property type="component" value="Unassembled WGS sequence"/>
</dbReference>
<dbReference type="Pfam" id="PF00392">
    <property type="entry name" value="GntR"/>
    <property type="match status" value="1"/>
</dbReference>
<dbReference type="InterPro" id="IPR000524">
    <property type="entry name" value="Tscrpt_reg_HTH_GntR"/>
</dbReference>